<sequence length="385" mass="40909">MAGLNRRDVLTMLGCSAAAWPLTTPMAFAALPSDNRLVVVVLRGAMDGMDALRPYGDPHLATLRPDFALGPQSGATDLTGFHALHPGLGPLLPLWRAGDLGFVQAVSTPYRSGRSHFDGQDILEAGTAGDVPPLRGRDGWLNRLLPLIPGAHGRTAFAVGRDEMLILRGPANHASWAPDARLDLAPATADLLLHSYHDDTLFRESAETALGLSGSVAQVAGKRGQELFAFAAGQLMQDARIAALSLGGWDSHRQQERQLQRGFTALSAGLLRLRDDLGPVWDKTMVVVMTEFGRTAFQNGTQGTDHGTGGTMILAGGALRGGKVWGDWPGLAEVQLLDRRDLMPTRDVRAYAAWALHGLFGTGHAALSSVVFPGLDMGPDPGLMA</sequence>
<name>A0A0M6YHH3_9RHOB</name>
<evidence type="ECO:0008006" key="4">
    <source>
        <dbReference type="Google" id="ProtNLM"/>
    </source>
</evidence>
<dbReference type="Proteomes" id="UP000049222">
    <property type="component" value="Unassembled WGS sequence"/>
</dbReference>
<evidence type="ECO:0000313" key="3">
    <source>
        <dbReference type="Proteomes" id="UP000049222"/>
    </source>
</evidence>
<keyword evidence="1" id="KW-0732">Signal</keyword>
<reference evidence="2 3" key="1">
    <citation type="submission" date="2015-07" db="EMBL/GenBank/DDBJ databases">
        <authorList>
            <person name="Noorani M."/>
        </authorList>
    </citation>
    <scope>NUCLEOTIDE SEQUENCE [LARGE SCALE GENOMIC DNA]</scope>
    <source>
        <strain evidence="2 3">CECT 7802</strain>
    </source>
</reference>
<gene>
    <name evidence="2" type="ORF">JDO7802_00721</name>
</gene>
<dbReference type="AlphaFoldDB" id="A0A0M6YHH3"/>
<dbReference type="PROSITE" id="PS51318">
    <property type="entry name" value="TAT"/>
    <property type="match status" value="1"/>
</dbReference>
<protein>
    <recommendedName>
        <fullName evidence="4">DUF1501 domain-containing protein</fullName>
    </recommendedName>
</protein>
<proteinExistence type="predicted"/>
<feature type="signal peptide" evidence="1">
    <location>
        <begin position="1"/>
        <end position="29"/>
    </location>
</feature>
<dbReference type="Pfam" id="PF07394">
    <property type="entry name" value="DUF1501"/>
    <property type="match status" value="1"/>
</dbReference>
<dbReference type="PANTHER" id="PTHR43737">
    <property type="entry name" value="BLL7424 PROTEIN"/>
    <property type="match status" value="1"/>
</dbReference>
<accession>A0A0M6YHH3</accession>
<dbReference type="STRING" id="420998.JDO7802_00721"/>
<dbReference type="EMBL" id="CXSU01000005">
    <property type="protein sequence ID" value="CTQ48717.1"/>
    <property type="molecule type" value="Genomic_DNA"/>
</dbReference>
<organism evidence="2 3">
    <name type="scientific">Jannaschia donghaensis</name>
    <dbReference type="NCBI Taxonomy" id="420998"/>
    <lineage>
        <taxon>Bacteria</taxon>
        <taxon>Pseudomonadati</taxon>
        <taxon>Pseudomonadota</taxon>
        <taxon>Alphaproteobacteria</taxon>
        <taxon>Rhodobacterales</taxon>
        <taxon>Roseobacteraceae</taxon>
        <taxon>Jannaschia</taxon>
    </lineage>
</organism>
<dbReference type="OrthoDB" id="9779968at2"/>
<evidence type="ECO:0000256" key="1">
    <source>
        <dbReference type="SAM" id="SignalP"/>
    </source>
</evidence>
<keyword evidence="3" id="KW-1185">Reference proteome</keyword>
<feature type="chain" id="PRO_5005808046" description="DUF1501 domain-containing protein" evidence="1">
    <location>
        <begin position="30"/>
        <end position="385"/>
    </location>
</feature>
<dbReference type="InterPro" id="IPR006311">
    <property type="entry name" value="TAT_signal"/>
</dbReference>
<evidence type="ECO:0000313" key="2">
    <source>
        <dbReference type="EMBL" id="CTQ48717.1"/>
    </source>
</evidence>
<dbReference type="InterPro" id="IPR010869">
    <property type="entry name" value="DUF1501"/>
</dbReference>
<dbReference type="PANTHER" id="PTHR43737:SF1">
    <property type="entry name" value="DUF1501 DOMAIN-CONTAINING PROTEIN"/>
    <property type="match status" value="1"/>
</dbReference>
<dbReference type="RefSeq" id="WP_055082633.1">
    <property type="nucleotide sequence ID" value="NZ_CXSU01000005.1"/>
</dbReference>